<dbReference type="EMBL" id="JAPTMU010000018">
    <property type="protein sequence ID" value="KAJ4928028.1"/>
    <property type="molecule type" value="Genomic_DNA"/>
</dbReference>
<evidence type="ECO:0000313" key="2">
    <source>
        <dbReference type="EMBL" id="KAJ4928028.1"/>
    </source>
</evidence>
<feature type="region of interest" description="Disordered" evidence="1">
    <location>
        <begin position="148"/>
        <end position="167"/>
    </location>
</feature>
<dbReference type="AlphaFoldDB" id="A0AAD6ANK7"/>
<organism evidence="2 3">
    <name type="scientific">Pogonophryne albipinna</name>
    <dbReference type="NCBI Taxonomy" id="1090488"/>
    <lineage>
        <taxon>Eukaryota</taxon>
        <taxon>Metazoa</taxon>
        <taxon>Chordata</taxon>
        <taxon>Craniata</taxon>
        <taxon>Vertebrata</taxon>
        <taxon>Euteleostomi</taxon>
        <taxon>Actinopterygii</taxon>
        <taxon>Neopterygii</taxon>
        <taxon>Teleostei</taxon>
        <taxon>Neoteleostei</taxon>
        <taxon>Acanthomorphata</taxon>
        <taxon>Eupercaria</taxon>
        <taxon>Perciformes</taxon>
        <taxon>Notothenioidei</taxon>
        <taxon>Pogonophryne</taxon>
    </lineage>
</organism>
<proteinExistence type="predicted"/>
<dbReference type="PANTHER" id="PTHR31025:SF9">
    <property type="entry name" value="SI:DKEY-286J15.1"/>
    <property type="match status" value="1"/>
</dbReference>
<comment type="caution">
    <text evidence="2">The sequence shown here is derived from an EMBL/GenBank/DDBJ whole genome shotgun (WGS) entry which is preliminary data.</text>
</comment>
<gene>
    <name evidence="2" type="ORF">JOQ06_015827</name>
</gene>
<protein>
    <submittedName>
        <fullName evidence="2">Uncharacterized protein</fullName>
    </submittedName>
</protein>
<reference evidence="2" key="1">
    <citation type="submission" date="2022-11" db="EMBL/GenBank/DDBJ databases">
        <title>Chromosome-level genome of Pogonophryne albipinna.</title>
        <authorList>
            <person name="Jo E."/>
        </authorList>
    </citation>
    <scope>NUCLEOTIDE SEQUENCE</scope>
    <source>
        <strain evidence="2">SGF0006</strain>
        <tissue evidence="2">Muscle</tissue>
    </source>
</reference>
<evidence type="ECO:0000313" key="3">
    <source>
        <dbReference type="Proteomes" id="UP001219934"/>
    </source>
</evidence>
<accession>A0AAD6ANK7</accession>
<name>A0AAD6ANK7_9TELE</name>
<keyword evidence="3" id="KW-1185">Reference proteome</keyword>
<evidence type="ECO:0000256" key="1">
    <source>
        <dbReference type="SAM" id="MobiDB-lite"/>
    </source>
</evidence>
<dbReference type="Proteomes" id="UP001219934">
    <property type="component" value="Unassembled WGS sequence"/>
</dbReference>
<dbReference type="PANTHER" id="PTHR31025">
    <property type="entry name" value="SI:CH211-196P9.1-RELATED"/>
    <property type="match status" value="1"/>
</dbReference>
<sequence>MWCENFQEFIDVDRSENISDFDRFQVHFSEAPDLQPVLREVCQTQPKQEPVLLNGLTDLLKKKIPEVFDELQTNGILTEKTRLKLVKVCISDLVERHGFYPSNTEKVVLAKNLITIFPQLKVQVGGYGEGLISLLNISSRSISMRRYRRHKRSRDVGPSSVQDEGDNSDIKECINLMKKLRPSAENISSFKSAMQKTFTSRRSWISKHSPTINQMFQEYPRFMDIPTLFDTEFENMFDGMENQTEDENCYTMLVVLAHLLPPVAATRWSVKSAITKLMEFVPAGSSIDSLFDAPQDPGQTIQPHLVCIGHQRGGSQQYVIVAKSDKIAIPLDEGLGCAVDKLFKLYWDFELISKLKSVN</sequence>